<evidence type="ECO:0000313" key="4">
    <source>
        <dbReference type="Proteomes" id="UP000230423"/>
    </source>
</evidence>
<evidence type="ECO:0000256" key="2">
    <source>
        <dbReference type="SAM" id="Phobius"/>
    </source>
</evidence>
<name>A0A2G9URL9_TELCI</name>
<feature type="compositionally biased region" description="Low complexity" evidence="1">
    <location>
        <begin position="76"/>
        <end position="101"/>
    </location>
</feature>
<evidence type="ECO:0000313" key="3">
    <source>
        <dbReference type="EMBL" id="PIO72803.1"/>
    </source>
</evidence>
<dbReference type="AlphaFoldDB" id="A0A2G9URL9"/>
<organism evidence="3 4">
    <name type="scientific">Teladorsagia circumcincta</name>
    <name type="common">Brown stomach worm</name>
    <name type="synonym">Ostertagia circumcincta</name>
    <dbReference type="NCBI Taxonomy" id="45464"/>
    <lineage>
        <taxon>Eukaryota</taxon>
        <taxon>Metazoa</taxon>
        <taxon>Ecdysozoa</taxon>
        <taxon>Nematoda</taxon>
        <taxon>Chromadorea</taxon>
        <taxon>Rhabditida</taxon>
        <taxon>Rhabditina</taxon>
        <taxon>Rhabditomorpha</taxon>
        <taxon>Strongyloidea</taxon>
        <taxon>Trichostrongylidae</taxon>
        <taxon>Teladorsagia</taxon>
    </lineage>
</organism>
<accession>A0A2G9URL9</accession>
<proteinExistence type="predicted"/>
<gene>
    <name evidence="3" type="ORF">TELCIR_05249</name>
</gene>
<keyword evidence="2" id="KW-1133">Transmembrane helix</keyword>
<feature type="compositionally biased region" description="Basic residues" evidence="1">
    <location>
        <begin position="50"/>
        <end position="75"/>
    </location>
</feature>
<dbReference type="Proteomes" id="UP000230423">
    <property type="component" value="Unassembled WGS sequence"/>
</dbReference>
<keyword evidence="4" id="KW-1185">Reference proteome</keyword>
<protein>
    <submittedName>
        <fullName evidence="3">Uncharacterized protein</fullName>
    </submittedName>
</protein>
<sequence>MKDGSQTRSGDDGDRDYFWLIFFILAAVALILIVCVIPILILLATTKYSKMKKGAKTKRNSKMRPKHGAPMKPGKKAAPSKSNSKSALMQSNSKSQSSGQMKKGKKFQ</sequence>
<keyword evidence="2" id="KW-0812">Transmembrane</keyword>
<feature type="transmembrane region" description="Helical" evidence="2">
    <location>
        <begin position="17"/>
        <end position="43"/>
    </location>
</feature>
<dbReference type="EMBL" id="KZ345591">
    <property type="protein sequence ID" value="PIO72803.1"/>
    <property type="molecule type" value="Genomic_DNA"/>
</dbReference>
<reference evidence="3 4" key="1">
    <citation type="submission" date="2015-09" db="EMBL/GenBank/DDBJ databases">
        <title>Draft genome of the parasitic nematode Teladorsagia circumcincta isolate WARC Sus (inbred).</title>
        <authorList>
            <person name="Mitreva M."/>
        </authorList>
    </citation>
    <scope>NUCLEOTIDE SEQUENCE [LARGE SCALE GENOMIC DNA]</scope>
    <source>
        <strain evidence="3 4">S</strain>
    </source>
</reference>
<evidence type="ECO:0000256" key="1">
    <source>
        <dbReference type="SAM" id="MobiDB-lite"/>
    </source>
</evidence>
<feature type="region of interest" description="Disordered" evidence="1">
    <location>
        <begin position="50"/>
        <end position="108"/>
    </location>
</feature>
<keyword evidence="2" id="KW-0472">Membrane</keyword>